<name>A0A1R2B9C7_9CILI</name>
<organism evidence="2 3">
    <name type="scientific">Stentor coeruleus</name>
    <dbReference type="NCBI Taxonomy" id="5963"/>
    <lineage>
        <taxon>Eukaryota</taxon>
        <taxon>Sar</taxon>
        <taxon>Alveolata</taxon>
        <taxon>Ciliophora</taxon>
        <taxon>Postciliodesmatophora</taxon>
        <taxon>Heterotrichea</taxon>
        <taxon>Heterotrichida</taxon>
        <taxon>Stentoridae</taxon>
        <taxon>Stentor</taxon>
    </lineage>
</organism>
<feature type="transmembrane region" description="Helical" evidence="1">
    <location>
        <begin position="50"/>
        <end position="71"/>
    </location>
</feature>
<feature type="transmembrane region" description="Helical" evidence="1">
    <location>
        <begin position="301"/>
        <end position="323"/>
    </location>
</feature>
<feature type="transmembrane region" description="Helical" evidence="1">
    <location>
        <begin position="138"/>
        <end position="160"/>
    </location>
</feature>
<reference evidence="2 3" key="1">
    <citation type="submission" date="2016-11" db="EMBL/GenBank/DDBJ databases">
        <title>The macronuclear genome of Stentor coeruleus: a giant cell with tiny introns.</title>
        <authorList>
            <person name="Slabodnick M."/>
            <person name="Ruby J.G."/>
            <person name="Reiff S.B."/>
            <person name="Swart E.C."/>
            <person name="Gosai S."/>
            <person name="Prabakaran S."/>
            <person name="Witkowska E."/>
            <person name="Larue G.E."/>
            <person name="Fisher S."/>
            <person name="Freeman R.M."/>
            <person name="Gunawardena J."/>
            <person name="Chu W."/>
            <person name="Stover N.A."/>
            <person name="Gregory B.D."/>
            <person name="Nowacki M."/>
            <person name="Derisi J."/>
            <person name="Roy S.W."/>
            <person name="Marshall W.F."/>
            <person name="Sood P."/>
        </authorList>
    </citation>
    <scope>NUCLEOTIDE SEQUENCE [LARGE SCALE GENOMIC DNA]</scope>
    <source>
        <strain evidence="2">WM001</strain>
    </source>
</reference>
<dbReference type="EMBL" id="MPUH01000839">
    <property type="protein sequence ID" value="OMJ73200.1"/>
    <property type="molecule type" value="Genomic_DNA"/>
</dbReference>
<protein>
    <submittedName>
        <fullName evidence="2">Uncharacterized protein</fullName>
    </submittedName>
</protein>
<keyword evidence="1" id="KW-0472">Membrane</keyword>
<gene>
    <name evidence="2" type="ORF">SteCoe_28175</name>
</gene>
<evidence type="ECO:0000313" key="3">
    <source>
        <dbReference type="Proteomes" id="UP000187209"/>
    </source>
</evidence>
<sequence>MKSHKEQKNFSRWMLGIISATTFVIGPIMMGLGYEASKFGMDVLIADRALMGMGGIVCLLSVVSIVGTISSNGKVLQFAFYSLIILVIFVSVFSTGAWMMIGDIENYIDRNWETIRLIAPDYSMIEFKIHAESEIQSLVSFSFIMMFLSILCIGTIGIMIPKKIKKSLLPVTTLILSILGSALVAISIYSRRHSNYTQLPLWTNYVFTLIGFTVMGLGVFGYRSYLHSNRMNIIIYSIILGFASLFLIVAGIGSILLSDLVEKNIKDNWEHINSNLSAAGYEVDIEDFIGIINSSFKIGGLFGVVNFVFFILAFVGAILYIGLLKN</sequence>
<dbReference type="Proteomes" id="UP000187209">
    <property type="component" value="Unassembled WGS sequence"/>
</dbReference>
<comment type="caution">
    <text evidence="2">The sequence shown here is derived from an EMBL/GenBank/DDBJ whole genome shotgun (WGS) entry which is preliminary data.</text>
</comment>
<keyword evidence="1" id="KW-1133">Transmembrane helix</keyword>
<evidence type="ECO:0000256" key="1">
    <source>
        <dbReference type="SAM" id="Phobius"/>
    </source>
</evidence>
<keyword evidence="3" id="KW-1185">Reference proteome</keyword>
<dbReference type="OrthoDB" id="311743at2759"/>
<feature type="transmembrane region" description="Helical" evidence="1">
    <location>
        <begin position="12"/>
        <end position="30"/>
    </location>
</feature>
<feature type="transmembrane region" description="Helical" evidence="1">
    <location>
        <begin position="202"/>
        <end position="222"/>
    </location>
</feature>
<feature type="transmembrane region" description="Helical" evidence="1">
    <location>
        <begin position="167"/>
        <end position="190"/>
    </location>
</feature>
<keyword evidence="1" id="KW-0812">Transmembrane</keyword>
<feature type="transmembrane region" description="Helical" evidence="1">
    <location>
        <begin position="234"/>
        <end position="257"/>
    </location>
</feature>
<dbReference type="AlphaFoldDB" id="A0A1R2B9C7"/>
<feature type="transmembrane region" description="Helical" evidence="1">
    <location>
        <begin position="78"/>
        <end position="101"/>
    </location>
</feature>
<evidence type="ECO:0000313" key="2">
    <source>
        <dbReference type="EMBL" id="OMJ73200.1"/>
    </source>
</evidence>
<proteinExistence type="predicted"/>
<accession>A0A1R2B9C7</accession>